<keyword evidence="20" id="KW-0407">Ion channel</keyword>
<dbReference type="InterPro" id="IPR057366">
    <property type="entry name" value="TRPM-like"/>
</dbReference>
<dbReference type="GO" id="GO:0005634">
    <property type="term" value="C:nucleus"/>
    <property type="evidence" value="ECO:0007669"/>
    <property type="project" value="UniProtKB-SubCell"/>
</dbReference>
<dbReference type="Gene3D" id="1.20.5.1010">
    <property type="entry name" value="TRPM, tetramerisation domain"/>
    <property type="match status" value="1"/>
</dbReference>
<dbReference type="Gene3D" id="3.20.200.10">
    <property type="entry name" value="MHCK/EF2 kinase"/>
    <property type="match status" value="1"/>
</dbReference>
<evidence type="ECO:0000256" key="25">
    <source>
        <dbReference type="ARBA" id="ARBA00047899"/>
    </source>
</evidence>
<dbReference type="GO" id="GO:0005886">
    <property type="term" value="C:plasma membrane"/>
    <property type="evidence" value="ECO:0000318"/>
    <property type="project" value="GO_Central"/>
</dbReference>
<dbReference type="InterPro" id="IPR029597">
    <property type="entry name" value="TRPM6_a-kinase_dom"/>
</dbReference>
<protein>
    <recommendedName>
        <fullName evidence="3">non-specific serine/threonine protein kinase</fullName>
        <ecNumber evidence="3">2.7.11.1</ecNumber>
    </recommendedName>
</protein>
<feature type="transmembrane region" description="Helical" evidence="28">
    <location>
        <begin position="1101"/>
        <end position="1123"/>
    </location>
</feature>
<evidence type="ECO:0000256" key="18">
    <source>
        <dbReference type="ARBA" id="ARBA00023136"/>
    </source>
</evidence>
<evidence type="ECO:0000313" key="30">
    <source>
        <dbReference type="Ensembl" id="ENSGALP00010021466.1"/>
    </source>
</evidence>
<dbReference type="InterPro" id="IPR004166">
    <property type="entry name" value="a-kinase_dom"/>
</dbReference>
<dbReference type="GO" id="GO:0031526">
    <property type="term" value="C:brush border membrane"/>
    <property type="evidence" value="ECO:0007669"/>
    <property type="project" value="Ensembl"/>
</dbReference>
<organism evidence="30 31">
    <name type="scientific">Gallus gallus</name>
    <name type="common">Chicken</name>
    <dbReference type="NCBI Taxonomy" id="9031"/>
    <lineage>
        <taxon>Eukaryota</taxon>
        <taxon>Metazoa</taxon>
        <taxon>Chordata</taxon>
        <taxon>Craniata</taxon>
        <taxon>Vertebrata</taxon>
        <taxon>Euteleostomi</taxon>
        <taxon>Archelosauria</taxon>
        <taxon>Archosauria</taxon>
        <taxon>Dinosauria</taxon>
        <taxon>Saurischia</taxon>
        <taxon>Theropoda</taxon>
        <taxon>Coelurosauria</taxon>
        <taxon>Aves</taxon>
        <taxon>Neognathae</taxon>
        <taxon>Galloanserae</taxon>
        <taxon>Galliformes</taxon>
        <taxon>Phasianidae</taxon>
        <taxon>Phasianinae</taxon>
        <taxon>Gallus</taxon>
    </lineage>
</organism>
<dbReference type="InterPro" id="IPR005821">
    <property type="entry name" value="Ion_trans_dom"/>
</dbReference>
<dbReference type="Ensembl" id="ENSGALT00010036848.1">
    <property type="protein sequence ID" value="ENSGALP00010021466.1"/>
    <property type="gene ID" value="ENSGALG00010015320.1"/>
</dbReference>
<dbReference type="Pfam" id="PF02816">
    <property type="entry name" value="Alpha_kinase"/>
    <property type="match status" value="1"/>
</dbReference>
<evidence type="ECO:0000256" key="19">
    <source>
        <dbReference type="ARBA" id="ARBA00023242"/>
    </source>
</evidence>
<evidence type="ECO:0000256" key="20">
    <source>
        <dbReference type="ARBA" id="ARBA00023303"/>
    </source>
</evidence>
<dbReference type="GO" id="GO:0015095">
    <property type="term" value="F:magnesium ion transmembrane transporter activity"/>
    <property type="evidence" value="ECO:0007669"/>
    <property type="project" value="Ensembl"/>
</dbReference>
<keyword evidence="7" id="KW-0597">Phosphoprotein</keyword>
<keyword evidence="15" id="KW-0106">Calcium</keyword>
<dbReference type="GO" id="GO:0009636">
    <property type="term" value="P:response to toxic substance"/>
    <property type="evidence" value="ECO:0007669"/>
    <property type="project" value="Ensembl"/>
</dbReference>
<feature type="compositionally biased region" description="Basic and acidic residues" evidence="27">
    <location>
        <begin position="1615"/>
        <end position="1641"/>
    </location>
</feature>
<dbReference type="EC" id="2.7.11.1" evidence="3"/>
<keyword evidence="12" id="KW-0479">Metal-binding</keyword>
<reference evidence="30" key="1">
    <citation type="submission" date="2020-11" db="EMBL/GenBank/DDBJ databases">
        <title>Gallus gallus (Chicken) genome, bGalGal1, GRCg7b, maternal haplotype autosomes + Z &amp; W.</title>
        <authorList>
            <person name="Warren W."/>
            <person name="Formenti G."/>
            <person name="Fedrigo O."/>
            <person name="Haase B."/>
            <person name="Mountcastle J."/>
            <person name="Balacco J."/>
            <person name="Tracey A."/>
            <person name="Schneider V."/>
            <person name="Okimoto R."/>
            <person name="Cheng H."/>
            <person name="Hawken R."/>
            <person name="Howe K."/>
            <person name="Jarvis E.D."/>
        </authorList>
    </citation>
    <scope>NUCLEOTIDE SEQUENCE [LARGE SCALE GENOMIC DNA]</scope>
    <source>
        <strain evidence="30">Broiler</strain>
    </source>
</reference>
<dbReference type="InterPro" id="IPR011009">
    <property type="entry name" value="Kinase-like_dom_sf"/>
</dbReference>
<evidence type="ECO:0000256" key="24">
    <source>
        <dbReference type="ARBA" id="ARBA00036634"/>
    </source>
</evidence>
<proteinExistence type="inferred from homology"/>
<keyword evidence="8" id="KW-0109">Calcium transport</keyword>
<dbReference type="Gene3D" id="3.30.200.20">
    <property type="entry name" value="Phosphorylase Kinase, domain 1"/>
    <property type="match status" value="1"/>
</dbReference>
<dbReference type="SMART" id="SM00811">
    <property type="entry name" value="Alpha_kinase"/>
    <property type="match status" value="1"/>
</dbReference>
<keyword evidence="6" id="KW-0723">Serine/threonine-protein kinase</keyword>
<evidence type="ECO:0000256" key="16">
    <source>
        <dbReference type="ARBA" id="ARBA00022989"/>
    </source>
</evidence>
<dbReference type="GO" id="GO:0016324">
    <property type="term" value="C:apical plasma membrane"/>
    <property type="evidence" value="ECO:0000318"/>
    <property type="project" value="GO_Central"/>
</dbReference>
<feature type="transmembrane region" description="Helical" evidence="28">
    <location>
        <begin position="1028"/>
        <end position="1048"/>
    </location>
</feature>
<feature type="transmembrane region" description="Helical" evidence="28">
    <location>
        <begin position="892"/>
        <end position="911"/>
    </location>
</feature>
<dbReference type="GO" id="GO:0004674">
    <property type="term" value="F:protein serine/threonine kinase activity"/>
    <property type="evidence" value="ECO:0007669"/>
    <property type="project" value="UniProtKB-KW"/>
</dbReference>
<evidence type="ECO:0000313" key="31">
    <source>
        <dbReference type="Proteomes" id="UP000000539"/>
    </source>
</evidence>
<evidence type="ECO:0000256" key="28">
    <source>
        <dbReference type="SAM" id="Phobius"/>
    </source>
</evidence>
<keyword evidence="31" id="KW-1185">Reference proteome</keyword>
<dbReference type="InterPro" id="IPR037162">
    <property type="entry name" value="TRPM_tetra_sf"/>
</dbReference>
<dbReference type="Pfam" id="PF25508">
    <property type="entry name" value="TRPM2"/>
    <property type="match status" value="1"/>
</dbReference>
<keyword evidence="5" id="KW-1003">Cell membrane</keyword>
<accession>A0A8V0YTN5</accession>
<dbReference type="GO" id="GO:0006816">
    <property type="term" value="P:calcium ion transport"/>
    <property type="evidence" value="ECO:0000318"/>
    <property type="project" value="GO_Central"/>
</dbReference>
<comment type="catalytic activity">
    <reaction evidence="23">
        <text>Zn(2+)(in) = Zn(2+)(out)</text>
        <dbReference type="Rhea" id="RHEA:29351"/>
        <dbReference type="ChEBI" id="CHEBI:29105"/>
    </reaction>
</comment>
<evidence type="ECO:0000256" key="15">
    <source>
        <dbReference type="ARBA" id="ARBA00022837"/>
    </source>
</evidence>
<dbReference type="InterPro" id="IPR032415">
    <property type="entry name" value="TRPM_tetra"/>
</dbReference>
<evidence type="ECO:0000256" key="14">
    <source>
        <dbReference type="ARBA" id="ARBA00022833"/>
    </source>
</evidence>
<keyword evidence="4" id="KW-0813">Transport</keyword>
<dbReference type="GO" id="GO:0005262">
    <property type="term" value="F:calcium channel activity"/>
    <property type="evidence" value="ECO:0000318"/>
    <property type="project" value="GO_Central"/>
</dbReference>
<evidence type="ECO:0000256" key="7">
    <source>
        <dbReference type="ARBA" id="ARBA00022553"/>
    </source>
</evidence>
<evidence type="ECO:0000256" key="23">
    <source>
        <dbReference type="ARBA" id="ARBA00034634"/>
    </source>
</evidence>
<evidence type="ECO:0000256" key="2">
    <source>
        <dbReference type="ARBA" id="ARBA00004651"/>
    </source>
</evidence>
<reference evidence="30" key="3">
    <citation type="submission" date="2025-09" db="UniProtKB">
        <authorList>
            <consortium name="Ensembl"/>
        </authorList>
    </citation>
    <scope>IDENTIFICATION</scope>
    <source>
        <strain evidence="30">broiler</strain>
    </source>
</reference>
<comment type="catalytic activity">
    <reaction evidence="24">
        <text>Ca(2+)(in) = Ca(2+)(out)</text>
        <dbReference type="Rhea" id="RHEA:29671"/>
        <dbReference type="ChEBI" id="CHEBI:29108"/>
    </reaction>
</comment>
<evidence type="ECO:0000259" key="29">
    <source>
        <dbReference type="PROSITE" id="PS51158"/>
    </source>
</evidence>
<evidence type="ECO:0000256" key="26">
    <source>
        <dbReference type="ARBA" id="ARBA00048679"/>
    </source>
</evidence>
<dbReference type="InterPro" id="IPR041491">
    <property type="entry name" value="TRPM_SLOG"/>
</dbReference>
<dbReference type="SUPFAM" id="SSF56112">
    <property type="entry name" value="Protein kinase-like (PK-like)"/>
    <property type="match status" value="1"/>
</dbReference>
<dbReference type="GO" id="GO:0046872">
    <property type="term" value="F:metal ion binding"/>
    <property type="evidence" value="ECO:0007669"/>
    <property type="project" value="UniProtKB-KW"/>
</dbReference>
<dbReference type="Pfam" id="PF00520">
    <property type="entry name" value="Ion_trans"/>
    <property type="match status" value="1"/>
</dbReference>
<feature type="region of interest" description="Disordered" evidence="27">
    <location>
        <begin position="1592"/>
        <end position="1644"/>
    </location>
</feature>
<feature type="region of interest" description="Disordered" evidence="27">
    <location>
        <begin position="23"/>
        <end position="50"/>
    </location>
</feature>
<comment type="catalytic activity">
    <reaction evidence="22">
        <text>Mg(2+)(in) = Mg(2+)(out)</text>
        <dbReference type="Rhea" id="RHEA:29827"/>
        <dbReference type="ChEBI" id="CHEBI:18420"/>
    </reaction>
</comment>
<dbReference type="Proteomes" id="UP000000539">
    <property type="component" value="Chromosome Z"/>
</dbReference>
<feature type="domain" description="Alpha-type protein kinase" evidence="29">
    <location>
        <begin position="1805"/>
        <end position="2035"/>
    </location>
</feature>
<comment type="catalytic activity">
    <reaction evidence="26">
        <text>L-seryl-[protein] + ATP = O-phospho-L-seryl-[protein] + ADP + H(+)</text>
        <dbReference type="Rhea" id="RHEA:17989"/>
        <dbReference type="Rhea" id="RHEA-COMP:9863"/>
        <dbReference type="Rhea" id="RHEA-COMP:11604"/>
        <dbReference type="ChEBI" id="CHEBI:15378"/>
        <dbReference type="ChEBI" id="CHEBI:29999"/>
        <dbReference type="ChEBI" id="CHEBI:30616"/>
        <dbReference type="ChEBI" id="CHEBI:83421"/>
        <dbReference type="ChEBI" id="CHEBI:456216"/>
        <dbReference type="EC" id="2.7.11.1"/>
    </reaction>
</comment>
<dbReference type="FunFam" id="3.30.200.20:FF:000129">
    <property type="entry name" value="Transient receptor potential cation channel, subfamily M, member 7"/>
    <property type="match status" value="1"/>
</dbReference>
<evidence type="ECO:0000256" key="3">
    <source>
        <dbReference type="ARBA" id="ARBA00012513"/>
    </source>
</evidence>
<comment type="subcellular location">
    <subcellularLocation>
        <location evidence="2">Cell membrane</location>
        <topology evidence="2">Multi-pass membrane protein</topology>
    </subcellularLocation>
    <subcellularLocation>
        <location evidence="1">Nucleus</location>
    </subcellularLocation>
</comment>
<evidence type="ECO:0000256" key="9">
    <source>
        <dbReference type="ARBA" id="ARBA00022673"/>
    </source>
</evidence>
<dbReference type="GO" id="GO:0098655">
    <property type="term" value="P:monoatomic cation transmembrane transport"/>
    <property type="evidence" value="ECO:0000318"/>
    <property type="project" value="GO_Central"/>
</dbReference>
<evidence type="ECO:0000256" key="10">
    <source>
        <dbReference type="ARBA" id="ARBA00022679"/>
    </source>
</evidence>
<dbReference type="GO" id="GO:0005524">
    <property type="term" value="F:ATP binding"/>
    <property type="evidence" value="ECO:0007669"/>
    <property type="project" value="InterPro"/>
</dbReference>
<comment type="catalytic activity">
    <reaction evidence="25">
        <text>L-threonyl-[protein] + ATP = O-phospho-L-threonyl-[protein] + ADP + H(+)</text>
        <dbReference type="Rhea" id="RHEA:46608"/>
        <dbReference type="Rhea" id="RHEA-COMP:11060"/>
        <dbReference type="Rhea" id="RHEA-COMP:11605"/>
        <dbReference type="ChEBI" id="CHEBI:15378"/>
        <dbReference type="ChEBI" id="CHEBI:30013"/>
        <dbReference type="ChEBI" id="CHEBI:30616"/>
        <dbReference type="ChEBI" id="CHEBI:61977"/>
        <dbReference type="ChEBI" id="CHEBI:456216"/>
        <dbReference type="EC" id="2.7.11.1"/>
    </reaction>
</comment>
<keyword evidence="13" id="KW-0418">Kinase</keyword>
<comment type="similarity">
    <text evidence="21">In the C-terminal section; belongs to the protein kinase superfamily. Alpha-type protein kinase family. ALPK subfamily.</text>
</comment>
<reference evidence="30" key="2">
    <citation type="submission" date="2025-08" db="UniProtKB">
        <authorList>
            <consortium name="Ensembl"/>
        </authorList>
    </citation>
    <scope>IDENTIFICATION</scope>
    <source>
        <strain evidence="30">broiler</strain>
    </source>
</reference>
<evidence type="ECO:0000256" key="12">
    <source>
        <dbReference type="ARBA" id="ARBA00022723"/>
    </source>
</evidence>
<dbReference type="GeneTree" id="ENSGT00940000158164"/>
<evidence type="ECO:0000256" key="21">
    <source>
        <dbReference type="ARBA" id="ARBA00025760"/>
    </source>
</evidence>
<feature type="transmembrane region" description="Helical" evidence="28">
    <location>
        <begin position="989"/>
        <end position="1008"/>
    </location>
</feature>
<feature type="transmembrane region" description="Helical" evidence="28">
    <location>
        <begin position="954"/>
        <end position="977"/>
    </location>
</feature>
<dbReference type="CDD" id="cd16972">
    <property type="entry name" value="Alpha_kinase_ChaK2_TRPM6"/>
    <property type="match status" value="1"/>
</dbReference>
<evidence type="ECO:0000256" key="5">
    <source>
        <dbReference type="ARBA" id="ARBA00022475"/>
    </source>
</evidence>
<keyword evidence="17" id="KW-0406">Ion transport</keyword>
<evidence type="ECO:0000256" key="8">
    <source>
        <dbReference type="ARBA" id="ARBA00022568"/>
    </source>
</evidence>
<dbReference type="GO" id="GO:0051262">
    <property type="term" value="P:protein tetramerization"/>
    <property type="evidence" value="ECO:0007669"/>
    <property type="project" value="InterPro"/>
</dbReference>
<dbReference type="InterPro" id="IPR050927">
    <property type="entry name" value="TRPM"/>
</dbReference>
<dbReference type="PANTHER" id="PTHR13800">
    <property type="entry name" value="TRANSIENT RECEPTOR POTENTIAL CATION CHANNEL, SUBFAMILY M, MEMBER 6"/>
    <property type="match status" value="1"/>
</dbReference>
<evidence type="ECO:0000256" key="22">
    <source>
        <dbReference type="ARBA" id="ARBA00034269"/>
    </source>
</evidence>
<keyword evidence="18 28" id="KW-0472">Membrane</keyword>
<dbReference type="Pfam" id="PF18139">
    <property type="entry name" value="LSDAT_euk"/>
    <property type="match status" value="1"/>
</dbReference>
<keyword evidence="11 28" id="KW-0812">Transmembrane</keyword>
<evidence type="ECO:0000256" key="27">
    <source>
        <dbReference type="SAM" id="MobiDB-lite"/>
    </source>
</evidence>
<evidence type="ECO:0000256" key="1">
    <source>
        <dbReference type="ARBA" id="ARBA00004123"/>
    </source>
</evidence>
<keyword evidence="14" id="KW-0862">Zinc</keyword>
<dbReference type="Pfam" id="PF16519">
    <property type="entry name" value="TRPM_tetra"/>
    <property type="match status" value="1"/>
</dbReference>
<name>A0A8V0YTN5_CHICK</name>
<dbReference type="PANTHER" id="PTHR13800:SF15">
    <property type="entry name" value="TRANSIENT RECEPTOR POTENTIAL CATION CHANNEL SUBFAMILY M MEMBER 6"/>
    <property type="match status" value="1"/>
</dbReference>
<evidence type="ECO:0000256" key="17">
    <source>
        <dbReference type="ARBA" id="ARBA00023065"/>
    </source>
</evidence>
<evidence type="ECO:0000256" key="13">
    <source>
        <dbReference type="ARBA" id="ARBA00022777"/>
    </source>
</evidence>
<evidence type="ECO:0000256" key="11">
    <source>
        <dbReference type="ARBA" id="ARBA00022692"/>
    </source>
</evidence>
<dbReference type="GO" id="GO:0004672">
    <property type="term" value="F:protein kinase activity"/>
    <property type="evidence" value="ECO:0000318"/>
    <property type="project" value="GO_Central"/>
</dbReference>
<keyword evidence="9" id="KW-0107">Calcium channel</keyword>
<keyword evidence="16 28" id="KW-1133">Transmembrane helix</keyword>
<evidence type="ECO:0000256" key="4">
    <source>
        <dbReference type="ARBA" id="ARBA00022448"/>
    </source>
</evidence>
<sequence length="2073" mass="238237">MAAWRDLLFSQLGPVCRGGRDWPGGGWRHPRRRGRAEGSREPTASAPHEPPKTWIEEVFSKRECANIIPYLKDPHRCPAGCQVCQNLIRCCCGRLIGDHPGVDWPACQTALQRDEKWSVQKHTKTSPTDAFGTINFQDGDHTYHAKYIRLSYDSSLDQLLHLMVNEWQMELPKLVISVHGGTENFKLPSKVKQVFSKGLMKAAETTGAWIITEGINSGVSRHVGDALKGRASPYLRKICAVGIPPWGIIENRRDLIGKDVVCLYQTLGNPLSKLSTLNSMHSHFLMADDGTIGKYGNEMMLRRNLEKYLSLQKIHTRMGQGVPVVGLVVEGDASVILMVWEYVRTSPPVPVVVYEGTGRAADILAFTHKHTGDAGELRPQVKEEVLVMIQNMFSLGQKQSRHLFHILMECMEHRESITILDVESEEHQDIDLSILTALLKGTSMSASDQLDLALAWNQLDIAKKHILVYGQHWKVGALEQAMLDALVMDRVDFVKLLIEHGVNMHRFLTISRLEELYNTKQGPSSLLLQHLIRDVKQSTLPSDYKISLIDIGLVIEYLLGEAYRSSYTRKHFRLLYNNLYRKHKRALSSFTQNLSHSLHQSNQMGSRMGSPENTLHSQFFRTAQPYKCKEKSTGFHKSKKKSKENIKFTESYESSGFIYPYNDLLVWAVLMRRQKMAMFFWQHGEEAMVKAVVACKLYRAMAHEAKQSNMVDDTSEELKKYSKEFGQLALDILEKAFKQNEQMAMKLLTYELKNWSNSTCLKLAVSVGLRPFVSHTCTQMLLTDMWMGRLKMRKNSWFKVIISILLPPTILMLEFKSKAEMSHVPQSQDFHQFTWYHGDQSPASTKDVLSLKDCDVEKVAQSSDESQVDDGQGNLSGTRKIYEFYNAPIVKFWFHTMAYMAFLMLFTYTVLVKMEPKPSVQEWLVIIYIFSTAIEKVREVFISEPGKFRQKVKVWIYEYWNFTDSLAIILFMIGFGLRWSEPPVQTAGRLLYCLDIIFWYARLLDLFAVNQHAGPYLTMIGKMTANMFYIVVMMAIVLLSFGVSRKAILSPEEPPSWTLARDIVFQPYWMMFGEVYAGEIDVCETNQDCPPGSFLTPFLQAVYLFVQYIIMVNLLIAFFNNVYYDLKSISNKLWKYNRYRYIMTYHEKPWLPPPFILLSHIGLLINRIFRHQPSNESDQEEGDVGLKLYLSDDELKKLHDFEEQCVEKYFHEKNESLSSRDSERIRVTTERVEEMFLQLKEVYEKVFYIKESLLSLDSQLGHLQDMSALTVDILKVLSAVDTLQVEEALLADKKHRSCRKLPHSWSNVLYSKTLSSLECLYDKKYHYYSMPPSLLRSLVRPSECKDHILRTESDKLVEDSSQKIEIESDDTLTSGVSSEAKSSPRHGQFLLVPPDHQRAPFSNTITLNLSFSSTPTKCREDIFTDGLQSSIAVQQNLQSISLVEKKPEDYQWSQRDFIIHLPSKKTNATDADHSLSFQTSLEVRENAAPYCDDREETEGGYVNWGFSEGDEKGVFSSRKKQKKDLCIHSTFNCDCSCTGRPPTHIQIKESKSSYNSDSSQHSIIVSENKLKRSTSWISPLWRQWSFCRSNSLPSPKKERRGKTFKAIGESSPSCELHHSEETKAKQQNRDRKSGREKKDQKPLQVPVIRVDGCPQNTQVSSEPTEIGLWDGEEKHKKNWLTVSNFSQLSLEYLSYMHQKMKNQDIHRHTIPFCDYLRHSREDLSNSMSGSIHRNNLSRNSSLRASEGTDNMFGCLKTSQDLHCHYSAVERNNLMRLAQTIPFTPVQLFAGEEVTVYRLEESSPMNLGKSMSSWSQHGMAAMIQVLSREEMDGGLRRAMKVICTWSENDVLKLGQVFIVKSFLPEVVQTWQKIFHDGTVLHLCLREIQQQRAAQKLIYTFNQVKPHTIPYTPRFLEVFLIYCHSANQWLTIEKYMTGEFRKYNNNNGDEITPRSLLEELMLAFSHWTYVYTRGELLVLDLQGVGENLTDPSVIKPEDKKSGKMVFGPANLGEDAIRNFIAKHNCNSCCKRLKLPDLRRNDCTVERFCPAFKKEIETSARGSDDENETVEYDTRL</sequence>
<feature type="transmembrane region" description="Helical" evidence="28">
    <location>
        <begin position="797"/>
        <end position="815"/>
    </location>
</feature>
<dbReference type="PROSITE" id="PS51158">
    <property type="entry name" value="ALPHA_KINASE"/>
    <property type="match status" value="1"/>
</dbReference>
<evidence type="ECO:0000256" key="6">
    <source>
        <dbReference type="ARBA" id="ARBA00022527"/>
    </source>
</evidence>
<keyword evidence="10" id="KW-0808">Transferase</keyword>
<keyword evidence="19" id="KW-0539">Nucleus</keyword>